<protein>
    <submittedName>
        <fullName evidence="2">Uncharacterized protein</fullName>
    </submittedName>
</protein>
<feature type="region of interest" description="Disordered" evidence="1">
    <location>
        <begin position="1"/>
        <end position="63"/>
    </location>
</feature>
<gene>
    <name evidence="2" type="ORF">BJY17_003330</name>
</gene>
<reference evidence="2 3" key="1">
    <citation type="submission" date="2020-07" db="EMBL/GenBank/DDBJ databases">
        <title>Sequencing the genomes of 1000 actinobacteria strains.</title>
        <authorList>
            <person name="Klenk H.-P."/>
        </authorList>
    </citation>
    <scope>NUCLEOTIDE SEQUENCE [LARGE SCALE GENOMIC DNA]</scope>
    <source>
        <strain evidence="2 3">DSM 8598</strain>
    </source>
</reference>
<dbReference type="AlphaFoldDB" id="A0A852X370"/>
<comment type="caution">
    <text evidence="2">The sequence shown here is derived from an EMBL/GenBank/DDBJ whole genome shotgun (WGS) entry which is preliminary data.</text>
</comment>
<evidence type="ECO:0000256" key="1">
    <source>
        <dbReference type="SAM" id="MobiDB-lite"/>
    </source>
</evidence>
<evidence type="ECO:0000313" key="2">
    <source>
        <dbReference type="EMBL" id="NYG22583.1"/>
    </source>
</evidence>
<dbReference type="Proteomes" id="UP000549066">
    <property type="component" value="Unassembled WGS sequence"/>
</dbReference>
<dbReference type="EMBL" id="JACCFI010000001">
    <property type="protein sequence ID" value="NYG22583.1"/>
    <property type="molecule type" value="Genomic_DNA"/>
</dbReference>
<dbReference type="RefSeq" id="WP_179552372.1">
    <property type="nucleotide sequence ID" value="NZ_JACCFI010000001.1"/>
</dbReference>
<name>A0A852X370_9MICO</name>
<keyword evidence="3" id="KW-1185">Reference proteome</keyword>
<organism evidence="2 3">
    <name type="scientific">Agromyces hippuratus</name>
    <dbReference type="NCBI Taxonomy" id="286438"/>
    <lineage>
        <taxon>Bacteria</taxon>
        <taxon>Bacillati</taxon>
        <taxon>Actinomycetota</taxon>
        <taxon>Actinomycetes</taxon>
        <taxon>Micrococcales</taxon>
        <taxon>Microbacteriaceae</taxon>
        <taxon>Agromyces</taxon>
    </lineage>
</organism>
<proteinExistence type="predicted"/>
<feature type="compositionally biased region" description="Acidic residues" evidence="1">
    <location>
        <begin position="38"/>
        <end position="57"/>
    </location>
</feature>
<feature type="compositionally biased region" description="Basic and acidic residues" evidence="1">
    <location>
        <begin position="16"/>
        <end position="25"/>
    </location>
</feature>
<accession>A0A852X370</accession>
<sequence length="63" mass="6505">MTDARDADAAGAGRRAARDGRPAVEDDREPEAATGGDDPNDLEADNAVEADSIETIDPENPPA</sequence>
<evidence type="ECO:0000313" key="3">
    <source>
        <dbReference type="Proteomes" id="UP000549066"/>
    </source>
</evidence>